<dbReference type="RefSeq" id="WP_123205784.1">
    <property type="nucleotide sequence ID" value="NZ_RBEE01000014.1"/>
</dbReference>
<proteinExistence type="predicted"/>
<gene>
    <name evidence="3" type="ORF">D7004_10305</name>
</gene>
<feature type="domain" description="Carboxymuconolactone decarboxylase-like" evidence="2">
    <location>
        <begin position="29"/>
        <end position="76"/>
    </location>
</feature>
<name>A0A3N0BW97_9SPHI</name>
<dbReference type="OrthoDB" id="9805123at2"/>
<dbReference type="Pfam" id="PF02627">
    <property type="entry name" value="CMD"/>
    <property type="match status" value="1"/>
</dbReference>
<protein>
    <recommendedName>
        <fullName evidence="2">Carboxymuconolactone decarboxylase-like domain-containing protein</fullName>
    </recommendedName>
</protein>
<evidence type="ECO:0000313" key="3">
    <source>
        <dbReference type="EMBL" id="RNL53462.1"/>
    </source>
</evidence>
<keyword evidence="1" id="KW-0732">Signal</keyword>
<dbReference type="GO" id="GO:0051920">
    <property type="term" value="F:peroxiredoxin activity"/>
    <property type="evidence" value="ECO:0007669"/>
    <property type="project" value="InterPro"/>
</dbReference>
<organism evidence="3 4">
    <name type="scientific">Pedobacter jejuensis</name>
    <dbReference type="NCBI Taxonomy" id="1268550"/>
    <lineage>
        <taxon>Bacteria</taxon>
        <taxon>Pseudomonadati</taxon>
        <taxon>Bacteroidota</taxon>
        <taxon>Sphingobacteriia</taxon>
        <taxon>Sphingobacteriales</taxon>
        <taxon>Sphingobacteriaceae</taxon>
        <taxon>Pedobacter</taxon>
    </lineage>
</organism>
<dbReference type="SUPFAM" id="SSF69118">
    <property type="entry name" value="AhpD-like"/>
    <property type="match status" value="1"/>
</dbReference>
<evidence type="ECO:0000259" key="2">
    <source>
        <dbReference type="Pfam" id="PF02627"/>
    </source>
</evidence>
<keyword evidence="4" id="KW-1185">Reference proteome</keyword>
<evidence type="ECO:0000256" key="1">
    <source>
        <dbReference type="SAM" id="SignalP"/>
    </source>
</evidence>
<dbReference type="EMBL" id="RBEE01000014">
    <property type="protein sequence ID" value="RNL53462.1"/>
    <property type="molecule type" value="Genomic_DNA"/>
</dbReference>
<sequence length="92" mass="10304">MKRISWKVGLLFLITNTLISTISAQNMSVLTQQEKSLASISAATATGKLDLLKIQLATGLDNGLTVNEIKETLTQLYALWLPKKFKCYKHFF</sequence>
<dbReference type="InterPro" id="IPR029032">
    <property type="entry name" value="AhpD-like"/>
</dbReference>
<dbReference type="Proteomes" id="UP000274046">
    <property type="component" value="Unassembled WGS sequence"/>
</dbReference>
<dbReference type="Gene3D" id="1.20.1290.10">
    <property type="entry name" value="AhpD-like"/>
    <property type="match status" value="1"/>
</dbReference>
<accession>A0A3N0BW97</accession>
<feature type="chain" id="PRO_5018319886" description="Carboxymuconolactone decarboxylase-like domain-containing protein" evidence="1">
    <location>
        <begin position="25"/>
        <end position="92"/>
    </location>
</feature>
<dbReference type="InterPro" id="IPR003779">
    <property type="entry name" value="CMD-like"/>
</dbReference>
<feature type="signal peptide" evidence="1">
    <location>
        <begin position="1"/>
        <end position="24"/>
    </location>
</feature>
<dbReference type="AlphaFoldDB" id="A0A3N0BW97"/>
<reference evidence="3 4" key="1">
    <citation type="submission" date="2018-10" db="EMBL/GenBank/DDBJ databases">
        <title>Genome sequencing of Pedobacter jejuensis TNB23.</title>
        <authorList>
            <person name="Cho Y.-J."/>
            <person name="Cho A."/>
            <person name="Kim O.-S."/>
        </authorList>
    </citation>
    <scope>NUCLEOTIDE SEQUENCE [LARGE SCALE GENOMIC DNA]</scope>
    <source>
        <strain evidence="3 4">TNB23</strain>
    </source>
</reference>
<comment type="caution">
    <text evidence="3">The sequence shown here is derived from an EMBL/GenBank/DDBJ whole genome shotgun (WGS) entry which is preliminary data.</text>
</comment>
<evidence type="ECO:0000313" key="4">
    <source>
        <dbReference type="Proteomes" id="UP000274046"/>
    </source>
</evidence>